<keyword evidence="1" id="KW-0812">Transmembrane</keyword>
<dbReference type="AlphaFoldDB" id="A0AAP3AKD1"/>
<evidence type="ECO:0000256" key="1">
    <source>
        <dbReference type="SAM" id="Phobius"/>
    </source>
</evidence>
<dbReference type="RefSeq" id="WP_164857922.1">
    <property type="nucleotide sequence ID" value="NZ_CP029760.1"/>
</dbReference>
<feature type="transmembrane region" description="Helical" evidence="1">
    <location>
        <begin position="6"/>
        <end position="28"/>
    </location>
</feature>
<reference evidence="2" key="1">
    <citation type="submission" date="2022-10" db="EMBL/GenBank/DDBJ databases">
        <title>Sifting through the core-genome to identify putative cross-protective antigens against Riemerella anatipestifer.</title>
        <authorList>
            <person name="Zheng X."/>
            <person name="Zhang W."/>
        </authorList>
    </citation>
    <scope>NUCLEOTIDE SEQUENCE</scope>
    <source>
        <strain evidence="2">ZWRA178</strain>
    </source>
</reference>
<organism evidence="2 3">
    <name type="scientific">Riemerella anatipestifer</name>
    <name type="common">Moraxella anatipestifer</name>
    <dbReference type="NCBI Taxonomy" id="34085"/>
    <lineage>
        <taxon>Bacteria</taxon>
        <taxon>Pseudomonadati</taxon>
        <taxon>Bacteroidota</taxon>
        <taxon>Flavobacteriia</taxon>
        <taxon>Flavobacteriales</taxon>
        <taxon>Weeksellaceae</taxon>
        <taxon>Riemerella</taxon>
    </lineage>
</organism>
<dbReference type="Proteomes" id="UP001207440">
    <property type="component" value="Unassembled WGS sequence"/>
</dbReference>
<accession>A0AAP3AKD1</accession>
<evidence type="ECO:0000313" key="3">
    <source>
        <dbReference type="Proteomes" id="UP001207440"/>
    </source>
</evidence>
<evidence type="ECO:0000313" key="2">
    <source>
        <dbReference type="EMBL" id="MCW0523500.1"/>
    </source>
</evidence>
<keyword evidence="1" id="KW-1133">Transmembrane helix</keyword>
<protein>
    <submittedName>
        <fullName evidence="2">Uncharacterized protein</fullName>
    </submittedName>
</protein>
<comment type="caution">
    <text evidence="2">The sequence shown here is derived from an EMBL/GenBank/DDBJ whole genome shotgun (WGS) entry which is preliminary data.</text>
</comment>
<sequence>MEEILKYLPFISAIIMCVISGLFSPHIVQLFSAYGRRKFFNNIDEEGVINFFEKHAPEYYNDFVLSKMIEDNFYINTGIRADVESIKKYTDLKKIYWSYMGEY</sequence>
<dbReference type="EMBL" id="JAOZYT010000017">
    <property type="protein sequence ID" value="MCW0523500.1"/>
    <property type="molecule type" value="Genomic_DNA"/>
</dbReference>
<keyword evidence="1" id="KW-0472">Membrane</keyword>
<proteinExistence type="predicted"/>
<name>A0AAP3AKD1_RIEAN</name>
<gene>
    <name evidence="2" type="ORF">OKE68_04110</name>
</gene>